<keyword evidence="1" id="KW-0732">Signal</keyword>
<accession>A0A172Y895</accession>
<dbReference type="STRING" id="588932.DA69_11865"/>
<dbReference type="KEGG" id="bne:DA69_11865"/>
<dbReference type="SUPFAM" id="SSF54427">
    <property type="entry name" value="NTF2-like"/>
    <property type="match status" value="1"/>
</dbReference>
<sequence>MMIRSRLLSALAVSVLIAGGTSACAQSSGALGGGDDVIRTARAGVAREAAPPAVPGAPATVAAPPTTAETFDAVSDALDAAAAAWTSGQVDAVMATYVHDEPLLVFLGDTPLKGPDSVRAALDARAAEPGGLGTLSYEWFETMQFDVNTAVVSGRAVMTRGGKTHRGLFTRILRRTVDGWLIVHDQLAWGPEA</sequence>
<dbReference type="Proteomes" id="UP000077603">
    <property type="component" value="Chromosome"/>
</dbReference>
<dbReference type="EMBL" id="CP015614">
    <property type="protein sequence ID" value="ANF55376.1"/>
    <property type="molecule type" value="Genomic_DNA"/>
</dbReference>
<evidence type="ECO:0000313" key="2">
    <source>
        <dbReference type="EMBL" id="ANF55376.1"/>
    </source>
</evidence>
<dbReference type="AlphaFoldDB" id="A0A172Y895"/>
<evidence type="ECO:0000256" key="1">
    <source>
        <dbReference type="SAM" id="SignalP"/>
    </source>
</evidence>
<organism evidence="2 3">
    <name type="scientific">Brevundimonas naejangsanensis</name>
    <dbReference type="NCBI Taxonomy" id="588932"/>
    <lineage>
        <taxon>Bacteria</taxon>
        <taxon>Pseudomonadati</taxon>
        <taxon>Pseudomonadota</taxon>
        <taxon>Alphaproteobacteria</taxon>
        <taxon>Caulobacterales</taxon>
        <taxon>Caulobacteraceae</taxon>
        <taxon>Brevundimonas</taxon>
    </lineage>
</organism>
<dbReference type="Gene3D" id="3.10.450.50">
    <property type="match status" value="1"/>
</dbReference>
<reference evidence="2 3" key="1">
    <citation type="journal article" date="2014" name="Genome Announc.">
        <title>Genome Sequence of a Promising Hydrogen-Producing Facultative Anaerobic Bacterium, Brevundimonas naejangsanensis Strain B1.</title>
        <authorList>
            <person name="Su H."/>
            <person name="Zhang T."/>
            <person name="Bao M."/>
            <person name="Jiang Y."/>
            <person name="Wang Y."/>
            <person name="Tan T."/>
        </authorList>
    </citation>
    <scope>NUCLEOTIDE SEQUENCE [LARGE SCALE GENOMIC DNA]</scope>
    <source>
        <strain evidence="2 3">B1</strain>
    </source>
</reference>
<feature type="signal peptide" evidence="1">
    <location>
        <begin position="1"/>
        <end position="25"/>
    </location>
</feature>
<evidence type="ECO:0000313" key="3">
    <source>
        <dbReference type="Proteomes" id="UP000077603"/>
    </source>
</evidence>
<dbReference type="InterPro" id="IPR032710">
    <property type="entry name" value="NTF2-like_dom_sf"/>
</dbReference>
<proteinExistence type="predicted"/>
<dbReference type="PROSITE" id="PS51257">
    <property type="entry name" value="PROKAR_LIPOPROTEIN"/>
    <property type="match status" value="1"/>
</dbReference>
<dbReference type="RefSeq" id="WP_025976507.1">
    <property type="nucleotide sequence ID" value="NZ_CP015614.1"/>
</dbReference>
<gene>
    <name evidence="2" type="ORF">DA69_11865</name>
</gene>
<dbReference type="OrthoDB" id="120856at2"/>
<feature type="chain" id="PRO_5008004468" evidence="1">
    <location>
        <begin position="26"/>
        <end position="193"/>
    </location>
</feature>
<name>A0A172Y895_9CAUL</name>
<keyword evidence="3" id="KW-1185">Reference proteome</keyword>
<protein>
    <submittedName>
        <fullName evidence="2">Uncharacterized protein</fullName>
    </submittedName>
</protein>